<dbReference type="PANTHER" id="PTHR46317:SF1">
    <property type="entry name" value="HYDROLASE, TATD FAMILY"/>
    <property type="match status" value="1"/>
</dbReference>
<sequence length="281" mass="31792">MTVQRKHPNHSNHPEQIEQLANMVDSHIHLDLYPPEDTAALEQALEAPGLDYVVAVSMGLESGKRTKAWAERYPGRVLPAYGFHPEQTLPADAELASLLAWMDAHGEDMIAVGEVGLPYYMRQEALEQGRPFERQPYMELLEHFVKRAAAWNKPIVLHAVYDDAPLVIDLLERSSVKKAHFHWFKGDARTVEQMARNGYFVSFTPDIVYEEEIQALARRYPVEQAMTETDGPWPFEGPCAGQVTVPSMVREVAGTWARIHAMDISEAAELLRNNARRCYGV</sequence>
<keyword evidence="2" id="KW-0479">Metal-binding</keyword>
<reference evidence="4 5" key="1">
    <citation type="submission" date="2021-11" db="EMBL/GenBank/DDBJ databases">
        <title>Draft genome sequence of Paenibacillus profundus YoMME, a new Gram-positive bacteria with exoelectrogenic properties.</title>
        <authorList>
            <person name="Hubenova Y."/>
            <person name="Hubenova E."/>
            <person name="Manasiev Y."/>
            <person name="Peykov S."/>
            <person name="Mitov M."/>
        </authorList>
    </citation>
    <scope>NUCLEOTIDE SEQUENCE [LARGE SCALE GENOMIC DNA]</scope>
    <source>
        <strain evidence="4 5">YoMME</strain>
    </source>
</reference>
<dbReference type="Gene3D" id="3.20.20.140">
    <property type="entry name" value="Metal-dependent hydrolases"/>
    <property type="match status" value="1"/>
</dbReference>
<dbReference type="Proteomes" id="UP001199916">
    <property type="component" value="Unassembled WGS sequence"/>
</dbReference>
<dbReference type="GO" id="GO:0016787">
    <property type="term" value="F:hydrolase activity"/>
    <property type="evidence" value="ECO:0007669"/>
    <property type="project" value="UniProtKB-KW"/>
</dbReference>
<evidence type="ECO:0000256" key="3">
    <source>
        <dbReference type="ARBA" id="ARBA00022801"/>
    </source>
</evidence>
<protein>
    <submittedName>
        <fullName evidence="4">TatD family hydrolase</fullName>
    </submittedName>
</protein>
<organism evidence="4 5">
    <name type="scientific">Paenibacillus profundus</name>
    <dbReference type="NCBI Taxonomy" id="1173085"/>
    <lineage>
        <taxon>Bacteria</taxon>
        <taxon>Bacillati</taxon>
        <taxon>Bacillota</taxon>
        <taxon>Bacilli</taxon>
        <taxon>Bacillales</taxon>
        <taxon>Paenibacillaceae</taxon>
        <taxon>Paenibacillus</taxon>
    </lineage>
</organism>
<evidence type="ECO:0000313" key="5">
    <source>
        <dbReference type="Proteomes" id="UP001199916"/>
    </source>
</evidence>
<gene>
    <name evidence="4" type="ORF">LQV63_07605</name>
</gene>
<dbReference type="RefSeq" id="WP_233696245.1">
    <property type="nucleotide sequence ID" value="NZ_JAJNBZ010000004.1"/>
</dbReference>
<comment type="caution">
    <text evidence="4">The sequence shown here is derived from an EMBL/GenBank/DDBJ whole genome shotgun (WGS) entry which is preliminary data.</text>
</comment>
<dbReference type="InterPro" id="IPR001130">
    <property type="entry name" value="TatD-like"/>
</dbReference>
<proteinExistence type="inferred from homology"/>
<dbReference type="EMBL" id="JAJNBZ010000004">
    <property type="protein sequence ID" value="MCE5169172.1"/>
    <property type="molecule type" value="Genomic_DNA"/>
</dbReference>
<dbReference type="PIRSF" id="PIRSF005902">
    <property type="entry name" value="DNase_TatD"/>
    <property type="match status" value="1"/>
</dbReference>
<evidence type="ECO:0000313" key="4">
    <source>
        <dbReference type="EMBL" id="MCE5169172.1"/>
    </source>
</evidence>
<dbReference type="PANTHER" id="PTHR46317">
    <property type="entry name" value="HYDROLASE OF PHP SUPERFAMILY-RELATED PROTEIN"/>
    <property type="match status" value="1"/>
</dbReference>
<keyword evidence="5" id="KW-1185">Reference proteome</keyword>
<keyword evidence="3 4" id="KW-0378">Hydrolase</keyword>
<evidence type="ECO:0000256" key="2">
    <source>
        <dbReference type="ARBA" id="ARBA00022723"/>
    </source>
</evidence>
<dbReference type="Pfam" id="PF01026">
    <property type="entry name" value="TatD_DNase"/>
    <property type="match status" value="1"/>
</dbReference>
<evidence type="ECO:0000256" key="1">
    <source>
        <dbReference type="ARBA" id="ARBA00009275"/>
    </source>
</evidence>
<dbReference type="SUPFAM" id="SSF51556">
    <property type="entry name" value="Metallo-dependent hydrolases"/>
    <property type="match status" value="1"/>
</dbReference>
<name>A0ABS8YCG0_9BACL</name>
<comment type="similarity">
    <text evidence="1">Belongs to the metallo-dependent hydrolases superfamily. TatD-type hydrolase family.</text>
</comment>
<dbReference type="CDD" id="cd01310">
    <property type="entry name" value="TatD_DNAse"/>
    <property type="match status" value="1"/>
</dbReference>
<accession>A0ABS8YCG0</accession>
<dbReference type="InterPro" id="IPR032466">
    <property type="entry name" value="Metal_Hydrolase"/>
</dbReference>